<accession>A0ABW0RU25</accession>
<evidence type="ECO:0000313" key="1">
    <source>
        <dbReference type="EMBL" id="MFC5548339.1"/>
    </source>
</evidence>
<dbReference type="InterPro" id="IPR021292">
    <property type="entry name" value="DUF2863"/>
</dbReference>
<organism evidence="1 2">
    <name type="scientific">Massilia aerilata</name>
    <dbReference type="NCBI Taxonomy" id="453817"/>
    <lineage>
        <taxon>Bacteria</taxon>
        <taxon>Pseudomonadati</taxon>
        <taxon>Pseudomonadota</taxon>
        <taxon>Betaproteobacteria</taxon>
        <taxon>Burkholderiales</taxon>
        <taxon>Oxalobacteraceae</taxon>
        <taxon>Telluria group</taxon>
        <taxon>Massilia</taxon>
    </lineage>
</organism>
<dbReference type="Pfam" id="PF11062">
    <property type="entry name" value="DUF2863"/>
    <property type="match status" value="1"/>
</dbReference>
<dbReference type="RefSeq" id="WP_379768967.1">
    <property type="nucleotide sequence ID" value="NZ_JBHSMZ010000004.1"/>
</dbReference>
<sequence>MRRSSKDSPKLSAESQRLVSISQAIVQAASRVEERTWERNLDSQLQKLLKTNHQDSIDAALNVLFKGDLAVYDVLMDGVEAVSESSTMTEQADGAEVTWQALLVAAPVLAWTRFSIASGTIPNDIVGTLSAHFSAHLLADGARMAMAPTLYSLDQLPRTHAETYGLTHKLAQAAHKKGASLKPAAPGPDASQFLADTRYLLVAVIAPVGAPLFRWQEPQHHVNFEAVRDAALEQWRAQAGPNIARLLPGCGTELLLPEAYYVACREADKLIRPVSVRAAVHYLTYTLGVEPGDLRAVIAGFGDEVNDSQVDEYRVGFTLRQSPDVVYGIVWPLYGQEDEEGTPMEGPVHSDRPLAPIDEIAKHLNEMGVAHVKRIAERYVAEYCDDCGAPLFADPTGELVHAEMPEDTPAGNEHFH</sequence>
<evidence type="ECO:0000313" key="2">
    <source>
        <dbReference type="Proteomes" id="UP001596086"/>
    </source>
</evidence>
<name>A0ABW0RU25_9BURK</name>
<protein>
    <submittedName>
        <fullName evidence="1">DUF2863 family protein</fullName>
    </submittedName>
</protein>
<comment type="caution">
    <text evidence="1">The sequence shown here is derived from an EMBL/GenBank/DDBJ whole genome shotgun (WGS) entry which is preliminary data.</text>
</comment>
<reference evidence="2" key="1">
    <citation type="journal article" date="2019" name="Int. J. Syst. Evol. Microbiol.">
        <title>The Global Catalogue of Microorganisms (GCM) 10K type strain sequencing project: providing services to taxonomists for standard genome sequencing and annotation.</title>
        <authorList>
            <consortium name="The Broad Institute Genomics Platform"/>
            <consortium name="The Broad Institute Genome Sequencing Center for Infectious Disease"/>
            <person name="Wu L."/>
            <person name="Ma J."/>
        </authorList>
    </citation>
    <scope>NUCLEOTIDE SEQUENCE [LARGE SCALE GENOMIC DNA]</scope>
    <source>
        <strain evidence="2">CGMCC 4.5798</strain>
    </source>
</reference>
<gene>
    <name evidence="1" type="ORF">ACFPO9_07390</name>
</gene>
<dbReference type="Proteomes" id="UP001596086">
    <property type="component" value="Unassembled WGS sequence"/>
</dbReference>
<proteinExistence type="predicted"/>
<keyword evidence="2" id="KW-1185">Reference proteome</keyword>
<dbReference type="EMBL" id="JBHSMZ010000004">
    <property type="protein sequence ID" value="MFC5548339.1"/>
    <property type="molecule type" value="Genomic_DNA"/>
</dbReference>